<keyword evidence="2" id="KW-0479">Metal-binding</keyword>
<keyword evidence="4" id="KW-0378">Hydrolase</keyword>
<proteinExistence type="inferred from homology"/>
<dbReference type="GO" id="GO:0044281">
    <property type="term" value="P:small molecule metabolic process"/>
    <property type="evidence" value="ECO:0007669"/>
    <property type="project" value="UniProtKB-ARBA"/>
</dbReference>
<dbReference type="InterPro" id="IPR051121">
    <property type="entry name" value="FAH"/>
</dbReference>
<evidence type="ECO:0000313" key="7">
    <source>
        <dbReference type="Proteomes" id="UP000594979"/>
    </source>
</evidence>
<evidence type="ECO:0000313" key="4">
    <source>
        <dbReference type="EMBL" id="KZE18457.1"/>
    </source>
</evidence>
<evidence type="ECO:0000259" key="3">
    <source>
        <dbReference type="Pfam" id="PF01557"/>
    </source>
</evidence>
<feature type="domain" description="Fumarylacetoacetase-like C-terminal" evidence="3">
    <location>
        <begin position="74"/>
        <end position="277"/>
    </location>
</feature>
<evidence type="ECO:0000313" key="6">
    <source>
        <dbReference type="Proteomes" id="UP000076612"/>
    </source>
</evidence>
<dbReference type="Pfam" id="PF01557">
    <property type="entry name" value="FAA_hydrolase"/>
    <property type="match status" value="1"/>
</dbReference>
<name>A0A161RY38_9MICO</name>
<sequence>MRLANHSSRAVILTSDGEGIDVATASEGRFGPDIQDVYAQWDDFLAWAPDAAGETVSIDPKQLGAVSPRPLQSMGVGLNYDEHVTESGFDRPDSLPPVFPKFQSSITGPYTTVALVPEGRNDWEAELVIVIGREAHDIPTGTGWDYVAGVTVGQDISERTTQLEGPAPQFGLGKSFPGYSPQGPWLVTPDELPDRDDLAITCTLDDEVVQSGRTSQMIFDVPALVESLSRILTLSPGDVIYSGTPSGVGFTREPPKLLQPGQVLVSTIEGIGEIRQEFTG</sequence>
<reference evidence="4" key="2">
    <citation type="submission" date="2016-01" db="EMBL/GenBank/DDBJ databases">
        <authorList>
            <person name="Hong K.W."/>
        </authorList>
    </citation>
    <scope>NUCLEOTIDE SEQUENCE</scope>
    <source>
        <strain evidence="4">M40</strain>
    </source>
</reference>
<dbReference type="GO" id="GO:0046872">
    <property type="term" value="F:metal ion binding"/>
    <property type="evidence" value="ECO:0007669"/>
    <property type="project" value="UniProtKB-KW"/>
</dbReference>
<dbReference type="Gene3D" id="3.90.850.10">
    <property type="entry name" value="Fumarylacetoacetase-like, C-terminal domain"/>
    <property type="match status" value="1"/>
</dbReference>
<dbReference type="EMBL" id="LQQR01000022">
    <property type="protein sequence ID" value="KZE18457.1"/>
    <property type="molecule type" value="Genomic_DNA"/>
</dbReference>
<evidence type="ECO:0000256" key="1">
    <source>
        <dbReference type="ARBA" id="ARBA00010211"/>
    </source>
</evidence>
<dbReference type="KEGG" id="bcau:I6G59_09625"/>
<dbReference type="Proteomes" id="UP000076612">
    <property type="component" value="Unassembled WGS sequence"/>
</dbReference>
<organism evidence="4 6">
    <name type="scientific">Brevibacterium casei</name>
    <dbReference type="NCBI Taxonomy" id="33889"/>
    <lineage>
        <taxon>Bacteria</taxon>
        <taxon>Bacillati</taxon>
        <taxon>Actinomycetota</taxon>
        <taxon>Actinomycetes</taxon>
        <taxon>Micrococcales</taxon>
        <taxon>Brevibacteriaceae</taxon>
        <taxon>Brevibacterium</taxon>
    </lineage>
</organism>
<dbReference type="GO" id="GO:0016787">
    <property type="term" value="F:hydrolase activity"/>
    <property type="evidence" value="ECO:0007669"/>
    <property type="project" value="UniProtKB-KW"/>
</dbReference>
<gene>
    <name evidence="4" type="ORF">AVW13_12885</name>
    <name evidence="5" type="ORF">I6G59_09625</name>
</gene>
<dbReference type="PANTHER" id="PTHR42796">
    <property type="entry name" value="FUMARYLACETOACETATE HYDROLASE DOMAIN-CONTAINING PROTEIN 2A-RELATED"/>
    <property type="match status" value="1"/>
</dbReference>
<dbReference type="PANTHER" id="PTHR42796:SF4">
    <property type="entry name" value="FUMARYLACETOACETATE HYDROLASE DOMAIN-CONTAINING PROTEIN 2A"/>
    <property type="match status" value="1"/>
</dbReference>
<dbReference type="InterPro" id="IPR036663">
    <property type="entry name" value="Fumarylacetoacetase_C_sf"/>
</dbReference>
<dbReference type="STRING" id="33889.AVW13_12885"/>
<reference evidence="6" key="1">
    <citation type="submission" date="2016-01" db="EMBL/GenBank/DDBJ databases">
        <title>Draft genome of Chromobacterium sp. F49.</title>
        <authorList>
            <person name="Hong K.W."/>
        </authorList>
    </citation>
    <scope>NUCLEOTIDE SEQUENCE [LARGE SCALE GENOMIC DNA]</scope>
    <source>
        <strain evidence="6">M40</strain>
    </source>
</reference>
<evidence type="ECO:0000256" key="2">
    <source>
        <dbReference type="ARBA" id="ARBA00022723"/>
    </source>
</evidence>
<dbReference type="Proteomes" id="UP000594979">
    <property type="component" value="Chromosome"/>
</dbReference>
<protein>
    <submittedName>
        <fullName evidence="4 5">Fumarylacetoacetate hydrolase</fullName>
    </submittedName>
</protein>
<dbReference type="InterPro" id="IPR011234">
    <property type="entry name" value="Fumarylacetoacetase-like_C"/>
</dbReference>
<dbReference type="SUPFAM" id="SSF56529">
    <property type="entry name" value="FAH"/>
    <property type="match status" value="1"/>
</dbReference>
<reference evidence="5 7" key="3">
    <citation type="submission" date="2020-12" db="EMBL/GenBank/DDBJ databases">
        <title>FDA dAtabase for Regulatory Grade micrObial Sequences (FDA-ARGOS): Supporting development and validation of Infectious Disease Dx tests.</title>
        <authorList>
            <person name="Sproer C."/>
            <person name="Gronow S."/>
            <person name="Severitt S."/>
            <person name="Schroder I."/>
            <person name="Tallon L."/>
            <person name="Sadzewicz L."/>
            <person name="Zhao X."/>
            <person name="Boylan J."/>
            <person name="Ott S."/>
            <person name="Bowen H."/>
            <person name="Vavikolanu K."/>
            <person name="Mehta A."/>
            <person name="Aluvathingal J."/>
            <person name="Nadendla S."/>
            <person name="Lowell S."/>
            <person name="Myers T."/>
            <person name="Yan Y."/>
            <person name="Sichtig H."/>
        </authorList>
    </citation>
    <scope>NUCLEOTIDE SEQUENCE [LARGE SCALE GENOMIC DNA]</scope>
    <source>
        <strain evidence="5 7">FDAARGOS_902</strain>
    </source>
</reference>
<dbReference type="AlphaFoldDB" id="A0A161RY38"/>
<dbReference type="RefSeq" id="WP_009374717.1">
    <property type="nucleotide sequence ID" value="NZ_CP065682.1"/>
</dbReference>
<comment type="similarity">
    <text evidence="1">Belongs to the FAH family.</text>
</comment>
<dbReference type="EMBL" id="CP065682">
    <property type="protein sequence ID" value="QPS32293.1"/>
    <property type="molecule type" value="Genomic_DNA"/>
</dbReference>
<evidence type="ECO:0000313" key="5">
    <source>
        <dbReference type="EMBL" id="QPS32293.1"/>
    </source>
</evidence>
<accession>A0A161RY38</accession>